<gene>
    <name evidence="1" type="ORF">JFT45_24720</name>
</gene>
<protein>
    <submittedName>
        <fullName evidence="1">Uncharacterized protein</fullName>
    </submittedName>
</protein>
<dbReference type="AlphaFoldDB" id="A0A8I1KAR8"/>
<dbReference type="EMBL" id="JAEKCZ010000034">
    <property type="protein sequence ID" value="MBJ2259710.1"/>
    <property type="molecule type" value="Genomic_DNA"/>
</dbReference>
<dbReference type="Proteomes" id="UP000658390">
    <property type="component" value="Unassembled WGS sequence"/>
</dbReference>
<dbReference type="RefSeq" id="WP_198823048.1">
    <property type="nucleotide sequence ID" value="NZ_JAEKCZ010000034.1"/>
</dbReference>
<proteinExistence type="predicted"/>
<comment type="caution">
    <text evidence="1">The sequence shown here is derived from an EMBL/GenBank/DDBJ whole genome shotgun (WGS) entry which is preliminary data.</text>
</comment>
<evidence type="ECO:0000313" key="2">
    <source>
        <dbReference type="Proteomes" id="UP000658390"/>
    </source>
</evidence>
<name>A0A8I1KAR8_9PSED</name>
<organism evidence="1 2">
    <name type="scientific">Pseudomonas psychrophila</name>
    <dbReference type="NCBI Taxonomy" id="122355"/>
    <lineage>
        <taxon>Bacteria</taxon>
        <taxon>Pseudomonadati</taxon>
        <taxon>Pseudomonadota</taxon>
        <taxon>Gammaproteobacteria</taxon>
        <taxon>Pseudomonadales</taxon>
        <taxon>Pseudomonadaceae</taxon>
        <taxon>Pseudomonas</taxon>
    </lineage>
</organism>
<accession>A0A8I1KAR8</accession>
<sequence length="48" mass="5501">MNELEALLLPLRKQYAVYSRQYDNAGKEALEQAVLRALRSPPRKIESA</sequence>
<reference evidence="1" key="1">
    <citation type="submission" date="2020-12" db="EMBL/GenBank/DDBJ databases">
        <title>Antibiotic resistance and phylogeny of Pseudomonas spp. isolated over three decades from chicken meat in the Norwegian food chain.</title>
        <authorList>
            <person name="Moen B."/>
        </authorList>
    </citation>
    <scope>NUCLEOTIDE SEQUENCE</scope>
    <source>
        <strain evidence="1">MF6762</strain>
    </source>
</reference>
<evidence type="ECO:0000313" key="1">
    <source>
        <dbReference type="EMBL" id="MBJ2259710.1"/>
    </source>
</evidence>